<evidence type="ECO:0000313" key="8">
    <source>
        <dbReference type="Proteomes" id="UP000315395"/>
    </source>
</evidence>
<accession>A0A516GB57</accession>
<evidence type="ECO:0000256" key="2">
    <source>
        <dbReference type="ARBA" id="ARBA00022670"/>
    </source>
</evidence>
<dbReference type="InterPro" id="IPR038765">
    <property type="entry name" value="Papain-like_cys_pep_sf"/>
</dbReference>
<keyword evidence="2" id="KW-0645">Protease</keyword>
<dbReference type="Pfam" id="PF00877">
    <property type="entry name" value="NLPC_P60"/>
    <property type="match status" value="1"/>
</dbReference>
<dbReference type="PANTHER" id="PTHR47053:SF1">
    <property type="entry name" value="MUREIN DD-ENDOPEPTIDASE MEPH-RELATED"/>
    <property type="match status" value="1"/>
</dbReference>
<keyword evidence="3" id="KW-0378">Hydrolase</keyword>
<evidence type="ECO:0000256" key="1">
    <source>
        <dbReference type="ARBA" id="ARBA00007074"/>
    </source>
</evidence>
<reference evidence="7 8" key="1">
    <citation type="submission" date="2019-07" db="EMBL/GenBank/DDBJ databases">
        <title>complete genome sequencing of Ornithinimicrobium sp. H23M54.</title>
        <authorList>
            <person name="Bae J.-W."/>
            <person name="Lee S.-Y."/>
        </authorList>
    </citation>
    <scope>NUCLEOTIDE SEQUENCE [LARGE SCALE GENOMIC DNA]</scope>
    <source>
        <strain evidence="7 8">H23M54</strain>
    </source>
</reference>
<evidence type="ECO:0000256" key="4">
    <source>
        <dbReference type="ARBA" id="ARBA00022807"/>
    </source>
</evidence>
<protein>
    <recommendedName>
        <fullName evidence="6">NlpC/P60 domain-containing protein</fullName>
    </recommendedName>
</protein>
<evidence type="ECO:0000256" key="3">
    <source>
        <dbReference type="ARBA" id="ARBA00022801"/>
    </source>
</evidence>
<proteinExistence type="inferred from homology"/>
<dbReference type="Proteomes" id="UP000315395">
    <property type="component" value="Chromosome"/>
</dbReference>
<dbReference type="PANTHER" id="PTHR47053">
    <property type="entry name" value="MUREIN DD-ENDOPEPTIDASE MEPH-RELATED"/>
    <property type="match status" value="1"/>
</dbReference>
<dbReference type="GO" id="GO:0008234">
    <property type="term" value="F:cysteine-type peptidase activity"/>
    <property type="evidence" value="ECO:0007669"/>
    <property type="project" value="UniProtKB-KW"/>
</dbReference>
<gene>
    <name evidence="7" type="ORF">FNH13_09905</name>
</gene>
<keyword evidence="8" id="KW-1185">Reference proteome</keyword>
<dbReference type="SUPFAM" id="SSF54001">
    <property type="entry name" value="Cysteine proteinases"/>
    <property type="match status" value="1"/>
</dbReference>
<evidence type="ECO:0000256" key="5">
    <source>
        <dbReference type="SAM" id="MobiDB-lite"/>
    </source>
</evidence>
<sequence length="341" mass="33597">MTQTAPGGRHRAPSRISSALAQGRYSATSTFSVAASGGLLASSILVATTQPSTEFESAMAALAPVSGSETISTGQLAATASDQSEGVQAIAAALTGSASSLTLPTVTDTVSAADVPAVAVAAPADAANAPMGELGFVGVTPVVEEPVEVAAPEAPAETSVETSAPQTEGASAAEARTETSSSSRSEARTEAPAASAPAPAPKPEPAPEPKPEPAPAPAPPSGGGEGAIGWAYAHLGLPYIYGSDSGGGYDCSGFVKAAYASAGKSLPHGSSAQYSATSRVSLSNIQRGDLLFYSNGGGIYHVAIYLGDGQVIHSLRDGSGFSGSKVTGMNYSPGLFAAGRP</sequence>
<feature type="compositionally biased region" description="Low complexity" evidence="5">
    <location>
        <begin position="150"/>
        <end position="197"/>
    </location>
</feature>
<evidence type="ECO:0000313" key="7">
    <source>
        <dbReference type="EMBL" id="QDO88610.1"/>
    </source>
</evidence>
<feature type="region of interest" description="Disordered" evidence="5">
    <location>
        <begin position="150"/>
        <end position="223"/>
    </location>
</feature>
<dbReference type="KEGG" id="orz:FNH13_09905"/>
<evidence type="ECO:0000259" key="6">
    <source>
        <dbReference type="PROSITE" id="PS51935"/>
    </source>
</evidence>
<organism evidence="7 8">
    <name type="scientific">Ornithinimicrobium ciconiae</name>
    <dbReference type="NCBI Taxonomy" id="2594265"/>
    <lineage>
        <taxon>Bacteria</taxon>
        <taxon>Bacillati</taxon>
        <taxon>Actinomycetota</taxon>
        <taxon>Actinomycetes</taxon>
        <taxon>Micrococcales</taxon>
        <taxon>Ornithinimicrobiaceae</taxon>
        <taxon>Ornithinimicrobium</taxon>
    </lineage>
</organism>
<name>A0A516GB57_9MICO</name>
<dbReference type="OrthoDB" id="9815928at2"/>
<dbReference type="AlphaFoldDB" id="A0A516GB57"/>
<dbReference type="GO" id="GO:0006508">
    <property type="term" value="P:proteolysis"/>
    <property type="evidence" value="ECO:0007669"/>
    <property type="project" value="UniProtKB-KW"/>
</dbReference>
<keyword evidence="4" id="KW-0788">Thiol protease</keyword>
<dbReference type="Gene3D" id="3.90.1720.10">
    <property type="entry name" value="endopeptidase domain like (from Nostoc punctiforme)"/>
    <property type="match status" value="1"/>
</dbReference>
<feature type="domain" description="NlpC/P60" evidence="6">
    <location>
        <begin position="221"/>
        <end position="341"/>
    </location>
</feature>
<dbReference type="EMBL" id="CP041616">
    <property type="protein sequence ID" value="QDO88610.1"/>
    <property type="molecule type" value="Genomic_DNA"/>
</dbReference>
<dbReference type="InterPro" id="IPR051202">
    <property type="entry name" value="Peptidase_C40"/>
</dbReference>
<dbReference type="RefSeq" id="WP_143783288.1">
    <property type="nucleotide sequence ID" value="NZ_CP041616.1"/>
</dbReference>
<dbReference type="InterPro" id="IPR000064">
    <property type="entry name" value="NLP_P60_dom"/>
</dbReference>
<comment type="similarity">
    <text evidence="1">Belongs to the peptidase C40 family.</text>
</comment>
<dbReference type="PROSITE" id="PS51935">
    <property type="entry name" value="NLPC_P60"/>
    <property type="match status" value="1"/>
</dbReference>